<dbReference type="InterPro" id="IPR036097">
    <property type="entry name" value="HisK_dim/P_sf"/>
</dbReference>
<comment type="subcellular location">
    <subcellularLocation>
        <location evidence="2">Cell membrane</location>
    </subcellularLocation>
</comment>
<keyword evidence="10 12" id="KW-0472">Membrane</keyword>
<comment type="catalytic activity">
    <reaction evidence="1">
        <text>ATP + protein L-histidine = ADP + protein N-phospho-L-histidine.</text>
        <dbReference type="EC" id="2.7.13.3"/>
    </reaction>
</comment>
<dbReference type="SMART" id="SM00387">
    <property type="entry name" value="HATPase_c"/>
    <property type="match status" value="1"/>
</dbReference>
<dbReference type="RefSeq" id="WP_021764943.1">
    <property type="nucleotide sequence ID" value="NZ_JACHVP010000005.1"/>
</dbReference>
<feature type="transmembrane region" description="Helical" evidence="12">
    <location>
        <begin position="20"/>
        <end position="41"/>
    </location>
</feature>
<keyword evidence="4" id="KW-0597">Phosphoprotein</keyword>
<dbReference type="PANTHER" id="PTHR45436">
    <property type="entry name" value="SENSOR HISTIDINE KINASE YKOH"/>
    <property type="match status" value="1"/>
</dbReference>
<dbReference type="EC" id="2.7.13.3" evidence="3"/>
<dbReference type="EMBL" id="JACHVP010000005">
    <property type="protein sequence ID" value="MBB2968931.1"/>
    <property type="molecule type" value="Genomic_DNA"/>
</dbReference>
<dbReference type="Proteomes" id="UP000538196">
    <property type="component" value="Unassembled WGS sequence"/>
</dbReference>
<keyword evidence="6 12" id="KW-0812">Transmembrane</keyword>
<sequence length="423" mass="43404">MTTADDREVRSASRRLAIQFAAIILVLFALLGVVIVAVVSAGQAEAAKRTLADASMVDSVHDAPRDLLITVVPLPGATGGGPGGDQGTQSSDGLPDGLPDEAAIERVAAGGAAETETITAGGQDYLTQTNVRRGKVVQISYGLGEQREELTRLIVALVISGVIAAIAASLVGVFIARRAMRPLAESLAIQRRFVADASHELRTPLTLLSMRAQLLRRRIRDADTPVPAPVSTGVDELVDDSKALAEIVEDLLTAADPRQDAAKDPVDLAAVAAAVAAAAQARAQGRGVDVASTSTGDVTVAGAAVSLRRMIVAIVDNAVDHAGSRVLLECARDGADVVLRVSDDGPGFALDSGTRVFERFASGRAQPADAGADAGGRRHYGLGLALVSEVVTRHGGTVTAANDGLDGGGRVTVRLPASDPPRA</sequence>
<evidence type="ECO:0000256" key="6">
    <source>
        <dbReference type="ARBA" id="ARBA00022692"/>
    </source>
</evidence>
<dbReference type="SMART" id="SM00388">
    <property type="entry name" value="HisKA"/>
    <property type="match status" value="1"/>
</dbReference>
<proteinExistence type="predicted"/>
<dbReference type="PRINTS" id="PR00344">
    <property type="entry name" value="BCTRLSENSOR"/>
</dbReference>
<evidence type="ECO:0000259" key="13">
    <source>
        <dbReference type="PROSITE" id="PS50109"/>
    </source>
</evidence>
<dbReference type="Pfam" id="PF00512">
    <property type="entry name" value="HisKA"/>
    <property type="match status" value="1"/>
</dbReference>
<comment type="caution">
    <text evidence="14">The sequence shown here is derived from an EMBL/GenBank/DDBJ whole genome shotgun (WGS) entry which is preliminary data.</text>
</comment>
<keyword evidence="7 14" id="KW-0418">Kinase</keyword>
<dbReference type="InterPro" id="IPR005467">
    <property type="entry name" value="His_kinase_dom"/>
</dbReference>
<dbReference type="Pfam" id="PF02518">
    <property type="entry name" value="HATPase_c"/>
    <property type="match status" value="1"/>
</dbReference>
<dbReference type="InterPro" id="IPR036890">
    <property type="entry name" value="HATPase_C_sf"/>
</dbReference>
<organism evidence="14 15">
    <name type="scientific">Leifsonia aquatica</name>
    <name type="common">Corynebacterium aquaticum</name>
    <dbReference type="NCBI Taxonomy" id="144185"/>
    <lineage>
        <taxon>Bacteria</taxon>
        <taxon>Bacillati</taxon>
        <taxon>Actinomycetota</taxon>
        <taxon>Actinomycetes</taxon>
        <taxon>Micrococcales</taxon>
        <taxon>Microbacteriaceae</taxon>
        <taxon>Leifsonia</taxon>
    </lineage>
</organism>
<evidence type="ECO:0000313" key="14">
    <source>
        <dbReference type="EMBL" id="MBB2968931.1"/>
    </source>
</evidence>
<protein>
    <recommendedName>
        <fullName evidence="3">histidine kinase</fullName>
        <ecNumber evidence="3">2.7.13.3</ecNumber>
    </recommendedName>
</protein>
<feature type="region of interest" description="Disordered" evidence="11">
    <location>
        <begin position="78"/>
        <end position="97"/>
    </location>
</feature>
<dbReference type="InterPro" id="IPR050428">
    <property type="entry name" value="TCS_sensor_his_kinase"/>
</dbReference>
<evidence type="ECO:0000313" key="15">
    <source>
        <dbReference type="Proteomes" id="UP000538196"/>
    </source>
</evidence>
<feature type="domain" description="Histidine kinase" evidence="13">
    <location>
        <begin position="196"/>
        <end position="419"/>
    </location>
</feature>
<dbReference type="AlphaFoldDB" id="A0A7W4YKA6"/>
<dbReference type="GO" id="GO:0005886">
    <property type="term" value="C:plasma membrane"/>
    <property type="evidence" value="ECO:0007669"/>
    <property type="project" value="UniProtKB-SubCell"/>
</dbReference>
<dbReference type="PANTHER" id="PTHR45436:SF5">
    <property type="entry name" value="SENSOR HISTIDINE KINASE TRCS"/>
    <property type="match status" value="1"/>
</dbReference>
<dbReference type="Gene3D" id="1.10.287.130">
    <property type="match status" value="1"/>
</dbReference>
<evidence type="ECO:0000256" key="8">
    <source>
        <dbReference type="ARBA" id="ARBA00022989"/>
    </source>
</evidence>
<evidence type="ECO:0000256" key="4">
    <source>
        <dbReference type="ARBA" id="ARBA00022553"/>
    </source>
</evidence>
<dbReference type="PROSITE" id="PS50109">
    <property type="entry name" value="HIS_KIN"/>
    <property type="match status" value="1"/>
</dbReference>
<dbReference type="InterPro" id="IPR004358">
    <property type="entry name" value="Sig_transdc_His_kin-like_C"/>
</dbReference>
<dbReference type="SUPFAM" id="SSF55874">
    <property type="entry name" value="ATPase domain of HSP90 chaperone/DNA topoisomerase II/histidine kinase"/>
    <property type="match status" value="1"/>
</dbReference>
<dbReference type="InterPro" id="IPR003661">
    <property type="entry name" value="HisK_dim/P_dom"/>
</dbReference>
<evidence type="ECO:0000256" key="1">
    <source>
        <dbReference type="ARBA" id="ARBA00000085"/>
    </source>
</evidence>
<gene>
    <name evidence="14" type="ORF">FHX33_003713</name>
</gene>
<evidence type="ECO:0000256" key="9">
    <source>
        <dbReference type="ARBA" id="ARBA00023012"/>
    </source>
</evidence>
<keyword evidence="15" id="KW-1185">Reference proteome</keyword>
<evidence type="ECO:0000256" key="11">
    <source>
        <dbReference type="SAM" id="MobiDB-lite"/>
    </source>
</evidence>
<dbReference type="CDD" id="cd00082">
    <property type="entry name" value="HisKA"/>
    <property type="match status" value="1"/>
</dbReference>
<evidence type="ECO:0000256" key="10">
    <source>
        <dbReference type="ARBA" id="ARBA00023136"/>
    </source>
</evidence>
<evidence type="ECO:0000256" key="12">
    <source>
        <dbReference type="SAM" id="Phobius"/>
    </source>
</evidence>
<dbReference type="SUPFAM" id="SSF47384">
    <property type="entry name" value="Homodimeric domain of signal transducing histidine kinase"/>
    <property type="match status" value="1"/>
</dbReference>
<keyword evidence="9" id="KW-0902">Two-component regulatory system</keyword>
<evidence type="ECO:0000256" key="7">
    <source>
        <dbReference type="ARBA" id="ARBA00022777"/>
    </source>
</evidence>
<name>A0A7W4YKA6_LEIAQ</name>
<accession>A0A7W4YKA6</accession>
<dbReference type="InterPro" id="IPR003594">
    <property type="entry name" value="HATPase_dom"/>
</dbReference>
<dbReference type="Gene3D" id="3.30.565.10">
    <property type="entry name" value="Histidine kinase-like ATPase, C-terminal domain"/>
    <property type="match status" value="1"/>
</dbReference>
<evidence type="ECO:0000256" key="5">
    <source>
        <dbReference type="ARBA" id="ARBA00022679"/>
    </source>
</evidence>
<feature type="transmembrane region" description="Helical" evidence="12">
    <location>
        <begin position="153"/>
        <end position="176"/>
    </location>
</feature>
<dbReference type="CDD" id="cd00075">
    <property type="entry name" value="HATPase"/>
    <property type="match status" value="1"/>
</dbReference>
<evidence type="ECO:0000256" key="3">
    <source>
        <dbReference type="ARBA" id="ARBA00012438"/>
    </source>
</evidence>
<dbReference type="GO" id="GO:0000155">
    <property type="term" value="F:phosphorelay sensor kinase activity"/>
    <property type="evidence" value="ECO:0007669"/>
    <property type="project" value="InterPro"/>
</dbReference>
<reference evidence="14 15" key="1">
    <citation type="submission" date="2020-08" db="EMBL/GenBank/DDBJ databases">
        <title>Sequencing the genomes of 1000 actinobacteria strains.</title>
        <authorList>
            <person name="Klenk H.-P."/>
        </authorList>
    </citation>
    <scope>NUCLEOTIDE SEQUENCE [LARGE SCALE GENOMIC DNA]</scope>
    <source>
        <strain evidence="14 15">DSM 20146</strain>
    </source>
</reference>
<keyword evidence="8 12" id="KW-1133">Transmembrane helix</keyword>
<keyword evidence="5" id="KW-0808">Transferase</keyword>
<evidence type="ECO:0000256" key="2">
    <source>
        <dbReference type="ARBA" id="ARBA00004236"/>
    </source>
</evidence>